<keyword evidence="1" id="KW-0560">Oxidoreductase</keyword>
<dbReference type="RefSeq" id="WP_152098097.1">
    <property type="nucleotide sequence ID" value="NZ_AP021861.1"/>
</dbReference>
<dbReference type="PANTHER" id="PTHR43818">
    <property type="entry name" value="BCDNA.GH03377"/>
    <property type="match status" value="1"/>
</dbReference>
<dbReference type="GO" id="GO:0016491">
    <property type="term" value="F:oxidoreductase activity"/>
    <property type="evidence" value="ECO:0007669"/>
    <property type="project" value="UniProtKB-KW"/>
</dbReference>
<gene>
    <name evidence="4" type="ORF">PLANPX_1675</name>
</gene>
<dbReference type="Pfam" id="PF01408">
    <property type="entry name" value="GFO_IDH_MocA"/>
    <property type="match status" value="1"/>
</dbReference>
<evidence type="ECO:0000259" key="3">
    <source>
        <dbReference type="Pfam" id="PF22725"/>
    </source>
</evidence>
<dbReference type="Pfam" id="PF22725">
    <property type="entry name" value="GFO_IDH_MocA_C3"/>
    <property type="match status" value="1"/>
</dbReference>
<dbReference type="InterPro" id="IPR000683">
    <property type="entry name" value="Gfo/Idh/MocA-like_OxRdtase_N"/>
</dbReference>
<keyword evidence="5" id="KW-1185">Reference proteome</keyword>
<evidence type="ECO:0000313" key="4">
    <source>
        <dbReference type="EMBL" id="BBO32063.1"/>
    </source>
</evidence>
<proteinExistence type="predicted"/>
<dbReference type="GO" id="GO:0000166">
    <property type="term" value="F:nucleotide binding"/>
    <property type="evidence" value="ECO:0007669"/>
    <property type="project" value="InterPro"/>
</dbReference>
<protein>
    <submittedName>
        <fullName evidence="4">Uncharacterized protein</fullName>
    </submittedName>
</protein>
<dbReference type="Gene3D" id="3.40.50.720">
    <property type="entry name" value="NAD(P)-binding Rossmann-like Domain"/>
    <property type="match status" value="1"/>
</dbReference>
<reference evidence="5" key="1">
    <citation type="submission" date="2019-10" db="EMBL/GenBank/DDBJ databases">
        <title>Lacipirellula parvula gen. nov., sp. nov., representing a lineage of planctomycetes widespread in freshwater anoxic habitats, and description of the family Lacipirellulaceae.</title>
        <authorList>
            <person name="Dedysh S.N."/>
            <person name="Kulichevskaya I.S."/>
            <person name="Beletsky A.V."/>
            <person name="Rakitin A.L."/>
            <person name="Mardanov A.V."/>
            <person name="Ivanova A.A."/>
            <person name="Saltykova V.X."/>
            <person name="Rijpstra W.I.C."/>
            <person name="Sinninghe Damste J.S."/>
            <person name="Ravin N.V."/>
        </authorList>
    </citation>
    <scope>NUCLEOTIDE SEQUENCE [LARGE SCALE GENOMIC DNA]</scope>
    <source>
        <strain evidence="5">PX69</strain>
    </source>
</reference>
<evidence type="ECO:0000259" key="2">
    <source>
        <dbReference type="Pfam" id="PF01408"/>
    </source>
</evidence>
<dbReference type="Gene3D" id="3.30.360.10">
    <property type="entry name" value="Dihydrodipicolinate Reductase, domain 2"/>
    <property type="match status" value="1"/>
</dbReference>
<sequence length="346" mass="38034">MIEVGIVGLGFMGMIHYLSYRNIPGVRVAAICESKQSRLEGDWTDIKGNFGPAGEQMDLRGVATYSNVDEMLAATNLDLIDVTLPPALHAEVTLKALAAGKHVFCEKPMSLTSAECQRMSAAAAAADRRLFVGHVLPFFPEYAWAYEAATSGRYGALRGGAFRRVISNPAWLKNYWTADQVGGPLFDLHVHDAHFIRLLFGMPDDVVSRGRMRDGLPEFWHSFFSFADKDYVVEATSGTVDQQGRAFNHGFEIHLERATLLFEFSVLNGAGTYLCPPTILDESGKAERVDLGSGDPMDAFAAELRNVIESLRKNQESEILNGRLAEDAVKICDLEAASIAASRIRR</sequence>
<dbReference type="EMBL" id="AP021861">
    <property type="protein sequence ID" value="BBO32063.1"/>
    <property type="molecule type" value="Genomic_DNA"/>
</dbReference>
<feature type="domain" description="GFO/IDH/MocA-like oxidoreductase" evidence="3">
    <location>
        <begin position="145"/>
        <end position="259"/>
    </location>
</feature>
<dbReference type="InterPro" id="IPR055170">
    <property type="entry name" value="GFO_IDH_MocA-like_dom"/>
</dbReference>
<dbReference type="PANTHER" id="PTHR43818:SF11">
    <property type="entry name" value="BCDNA.GH03377"/>
    <property type="match status" value="1"/>
</dbReference>
<dbReference type="InterPro" id="IPR050463">
    <property type="entry name" value="Gfo/Idh/MocA_oxidrdct_glycsds"/>
</dbReference>
<dbReference type="AlphaFoldDB" id="A0A5K7XCL3"/>
<feature type="domain" description="Gfo/Idh/MocA-like oxidoreductase N-terminal" evidence="2">
    <location>
        <begin position="2"/>
        <end position="134"/>
    </location>
</feature>
<dbReference type="SUPFAM" id="SSF51735">
    <property type="entry name" value="NAD(P)-binding Rossmann-fold domains"/>
    <property type="match status" value="1"/>
</dbReference>
<evidence type="ECO:0000256" key="1">
    <source>
        <dbReference type="ARBA" id="ARBA00023002"/>
    </source>
</evidence>
<dbReference type="KEGG" id="lpav:PLANPX_1675"/>
<evidence type="ECO:0000313" key="5">
    <source>
        <dbReference type="Proteomes" id="UP000326837"/>
    </source>
</evidence>
<accession>A0A5K7XCL3</accession>
<dbReference type="InterPro" id="IPR036291">
    <property type="entry name" value="NAD(P)-bd_dom_sf"/>
</dbReference>
<dbReference type="SUPFAM" id="SSF55347">
    <property type="entry name" value="Glyceraldehyde-3-phosphate dehydrogenase-like, C-terminal domain"/>
    <property type="match status" value="1"/>
</dbReference>
<organism evidence="4 5">
    <name type="scientific">Lacipirellula parvula</name>
    <dbReference type="NCBI Taxonomy" id="2650471"/>
    <lineage>
        <taxon>Bacteria</taxon>
        <taxon>Pseudomonadati</taxon>
        <taxon>Planctomycetota</taxon>
        <taxon>Planctomycetia</taxon>
        <taxon>Pirellulales</taxon>
        <taxon>Lacipirellulaceae</taxon>
        <taxon>Lacipirellula</taxon>
    </lineage>
</organism>
<name>A0A5K7XCL3_9BACT</name>
<dbReference type="Proteomes" id="UP000326837">
    <property type="component" value="Chromosome"/>
</dbReference>